<dbReference type="PANTHER" id="PTHR34474">
    <property type="entry name" value="SIGNAL TRANSDUCTION PROTEIN TRAP"/>
    <property type="match status" value="1"/>
</dbReference>
<dbReference type="EMBL" id="JALBUF010000007">
    <property type="protein sequence ID" value="MCI0183991.1"/>
    <property type="molecule type" value="Genomic_DNA"/>
</dbReference>
<comment type="caution">
    <text evidence="2">The sequence shown here is derived from an EMBL/GenBank/DDBJ whole genome shotgun (WGS) entry which is preliminary data.</text>
</comment>
<evidence type="ECO:0000259" key="1">
    <source>
        <dbReference type="PROSITE" id="PS51725"/>
    </source>
</evidence>
<keyword evidence="3" id="KW-1185">Reference proteome</keyword>
<dbReference type="Proteomes" id="UP001139263">
    <property type="component" value="Unassembled WGS sequence"/>
</dbReference>
<reference evidence="2" key="1">
    <citation type="submission" date="2022-03" db="EMBL/GenBank/DDBJ databases">
        <title>Draft Genome Sequence of Firmicute Strain S0AB, a Heterotrophic Iron/Sulfur-Oxidizing Extreme Acidophile.</title>
        <authorList>
            <person name="Vergara E."/>
            <person name="Pakostova E."/>
            <person name="Johnson D.B."/>
            <person name="Holmes D.S."/>
        </authorList>
    </citation>
    <scope>NUCLEOTIDE SEQUENCE</scope>
    <source>
        <strain evidence="2">S0AB</strain>
    </source>
</reference>
<evidence type="ECO:0000313" key="2">
    <source>
        <dbReference type="EMBL" id="MCI0183991.1"/>
    </source>
</evidence>
<keyword evidence="2" id="KW-0503">Monooxygenase</keyword>
<accession>A0A9X1V908</accession>
<proteinExistence type="predicted"/>
<dbReference type="RefSeq" id="WP_241715071.1">
    <property type="nucleotide sequence ID" value="NZ_JALBUF010000007.1"/>
</dbReference>
<protein>
    <submittedName>
        <fullName evidence="2">Heme-degrading monooxygenase HmoB</fullName>
        <ecNumber evidence="2">1.14.14.18</ecNumber>
    </submittedName>
</protein>
<keyword evidence="2" id="KW-0560">Oxidoreductase</keyword>
<organism evidence="2 3">
    <name type="scientific">Sulfoacidibacillus ferrooxidans</name>
    <dbReference type="NCBI Taxonomy" id="2005001"/>
    <lineage>
        <taxon>Bacteria</taxon>
        <taxon>Bacillati</taxon>
        <taxon>Bacillota</taxon>
        <taxon>Bacilli</taxon>
        <taxon>Bacillales</taxon>
        <taxon>Alicyclobacillaceae</taxon>
        <taxon>Sulfoacidibacillus</taxon>
    </lineage>
</organism>
<dbReference type="InterPro" id="IPR007138">
    <property type="entry name" value="ABM_dom"/>
</dbReference>
<dbReference type="InterPro" id="IPR011008">
    <property type="entry name" value="Dimeric_a/b-barrel"/>
</dbReference>
<sequence length="93" mass="10884">MFEAHNRLQVQSEEQSQMLEQRFSKAAEHMKKVPGFVKFSMLRAHDGSHYLVKTLWESEQHFHDWVKSPHFQAAHGGREQGGQAEVATYRVIY</sequence>
<dbReference type="EC" id="1.14.14.18" evidence="2"/>
<gene>
    <name evidence="2" type="primary">hmoB</name>
    <name evidence="2" type="ORF">MM817_02283</name>
</gene>
<dbReference type="AlphaFoldDB" id="A0A9X1V908"/>
<dbReference type="PANTHER" id="PTHR34474:SF2">
    <property type="entry name" value="SIGNAL TRANSDUCTION PROTEIN TRAP"/>
    <property type="match status" value="1"/>
</dbReference>
<dbReference type="InterPro" id="IPR050404">
    <property type="entry name" value="Heme-degrading_MO"/>
</dbReference>
<dbReference type="Pfam" id="PF03992">
    <property type="entry name" value="ABM"/>
    <property type="match status" value="1"/>
</dbReference>
<feature type="domain" description="ABM" evidence="1">
    <location>
        <begin position="2"/>
        <end position="92"/>
    </location>
</feature>
<name>A0A9X1V908_9BACL</name>
<evidence type="ECO:0000313" key="3">
    <source>
        <dbReference type="Proteomes" id="UP001139263"/>
    </source>
</evidence>
<dbReference type="GO" id="GO:0004392">
    <property type="term" value="F:heme oxygenase (decyclizing) activity"/>
    <property type="evidence" value="ECO:0007669"/>
    <property type="project" value="UniProtKB-EC"/>
</dbReference>
<dbReference type="Gene3D" id="3.30.70.100">
    <property type="match status" value="1"/>
</dbReference>
<dbReference type="SUPFAM" id="SSF54909">
    <property type="entry name" value="Dimeric alpha+beta barrel"/>
    <property type="match status" value="1"/>
</dbReference>
<dbReference type="PROSITE" id="PS51725">
    <property type="entry name" value="ABM"/>
    <property type="match status" value="1"/>
</dbReference>